<evidence type="ECO:0000256" key="1">
    <source>
        <dbReference type="ARBA" id="ARBA00004672"/>
    </source>
</evidence>
<dbReference type="EC" id="6.3.2.6" evidence="2"/>
<dbReference type="Gene3D" id="3.30.470.20">
    <property type="entry name" value="ATP-grasp fold, B domain"/>
    <property type="match status" value="2"/>
</dbReference>
<dbReference type="SUPFAM" id="SSF56104">
    <property type="entry name" value="SAICAR synthase-like"/>
    <property type="match status" value="1"/>
</dbReference>
<organism evidence="8">
    <name type="scientific">marine metagenome</name>
    <dbReference type="NCBI Taxonomy" id="408172"/>
    <lineage>
        <taxon>unclassified sequences</taxon>
        <taxon>metagenomes</taxon>
        <taxon>ecological metagenomes</taxon>
    </lineage>
</organism>
<dbReference type="PANTHER" id="PTHR43599">
    <property type="entry name" value="MULTIFUNCTIONAL PROTEIN ADE2"/>
    <property type="match status" value="1"/>
</dbReference>
<dbReference type="PANTHER" id="PTHR43599:SF3">
    <property type="entry name" value="SI:DKEY-6E2.2"/>
    <property type="match status" value="1"/>
</dbReference>
<evidence type="ECO:0000256" key="3">
    <source>
        <dbReference type="ARBA" id="ARBA00022598"/>
    </source>
</evidence>
<dbReference type="Pfam" id="PF01259">
    <property type="entry name" value="SAICAR_synt"/>
    <property type="match status" value="2"/>
</dbReference>
<evidence type="ECO:0000256" key="5">
    <source>
        <dbReference type="ARBA" id="ARBA00022755"/>
    </source>
</evidence>
<dbReference type="Gene3D" id="3.30.200.20">
    <property type="entry name" value="Phosphorylase Kinase, domain 1"/>
    <property type="match status" value="1"/>
</dbReference>
<dbReference type="AlphaFoldDB" id="A0A382JB17"/>
<evidence type="ECO:0000259" key="7">
    <source>
        <dbReference type="Pfam" id="PF01259"/>
    </source>
</evidence>
<dbReference type="UniPathway" id="UPA00074">
    <property type="reaction ID" value="UER00131"/>
</dbReference>
<reference evidence="8" key="1">
    <citation type="submission" date="2018-05" db="EMBL/GenBank/DDBJ databases">
        <authorList>
            <person name="Lanie J.A."/>
            <person name="Ng W.-L."/>
            <person name="Kazmierczak K.M."/>
            <person name="Andrzejewski T.M."/>
            <person name="Davidsen T.M."/>
            <person name="Wayne K.J."/>
            <person name="Tettelin H."/>
            <person name="Glass J.I."/>
            <person name="Rusch D."/>
            <person name="Podicherti R."/>
            <person name="Tsui H.-C.T."/>
            <person name="Winkler M.E."/>
        </authorList>
    </citation>
    <scope>NUCLEOTIDE SEQUENCE</scope>
</reference>
<dbReference type="EMBL" id="UINC01072948">
    <property type="protein sequence ID" value="SVC08958.1"/>
    <property type="molecule type" value="Genomic_DNA"/>
</dbReference>
<dbReference type="InterPro" id="IPR028923">
    <property type="entry name" value="SAICAR_synt/ADE2_N"/>
</dbReference>
<dbReference type="GO" id="GO:0005524">
    <property type="term" value="F:ATP binding"/>
    <property type="evidence" value="ECO:0007669"/>
    <property type="project" value="UniProtKB-KW"/>
</dbReference>
<evidence type="ECO:0000256" key="6">
    <source>
        <dbReference type="ARBA" id="ARBA00022840"/>
    </source>
</evidence>
<accession>A0A382JB17</accession>
<dbReference type="PROSITE" id="PS01057">
    <property type="entry name" value="SAICAR_SYNTHETASE_1"/>
    <property type="match status" value="1"/>
</dbReference>
<keyword evidence="3" id="KW-0436">Ligase</keyword>
<dbReference type="InterPro" id="IPR018236">
    <property type="entry name" value="SAICAR_synthetase_CS"/>
</dbReference>
<sequence length="268" mass="30657">MVAKNFLTGGDAAQKEELTDIGIQKTKQASNVFKMLDAHGIATSFIKQTDPSTMLHNECDMLPLEFVVRRYAYGSYLKRNPEYNTAYAPPYHFVNPIWEVFHKHSVVMPPLVNEPMQMDENEAREKYLVEGKWADGVYTDPYIKLGDPGYKWPDQWELYSAKDPIEGKPLMTALALLNSHELDSAINKIVIPAFKAIENSWKNISDIHLVDIKFELGFRSKDNLLVLSDVVDNDSWRIWPDGDPAKQLDKQSFRDGEDLSNVANKYEL</sequence>
<name>A0A382JB17_9ZZZZ</name>
<comment type="pathway">
    <text evidence="1">Purine metabolism; IMP biosynthesis via de novo pathway; 5-amino-1-(5-phospho-D-ribosyl)imidazole-4-carboxamide from 5-amino-1-(5-phospho-D-ribosyl)imidazole-4-carboxylate: step 1/2.</text>
</comment>
<keyword evidence="4" id="KW-0547">Nucleotide-binding</keyword>
<evidence type="ECO:0000256" key="4">
    <source>
        <dbReference type="ARBA" id="ARBA00022741"/>
    </source>
</evidence>
<feature type="domain" description="SAICAR synthetase/ADE2 N-terminal" evidence="7">
    <location>
        <begin position="1"/>
        <end position="113"/>
    </location>
</feature>
<evidence type="ECO:0000313" key="8">
    <source>
        <dbReference type="EMBL" id="SVC08958.1"/>
    </source>
</evidence>
<dbReference type="InterPro" id="IPR050089">
    <property type="entry name" value="SAICAR_synthetase"/>
</dbReference>
<protein>
    <recommendedName>
        <fullName evidence="2">phosphoribosylaminoimidazolesuccinocarboxamide synthase</fullName>
        <ecNumber evidence="2">6.3.2.6</ecNumber>
    </recommendedName>
</protein>
<feature type="non-terminal residue" evidence="8">
    <location>
        <position position="268"/>
    </location>
</feature>
<gene>
    <name evidence="8" type="ORF">METZ01_LOCUS261812</name>
</gene>
<proteinExistence type="predicted"/>
<keyword evidence="6" id="KW-0067">ATP-binding</keyword>
<dbReference type="GO" id="GO:0004639">
    <property type="term" value="F:phosphoribosylaminoimidazolesuccinocarboxamide synthase activity"/>
    <property type="evidence" value="ECO:0007669"/>
    <property type="project" value="UniProtKB-EC"/>
</dbReference>
<feature type="non-terminal residue" evidence="8">
    <location>
        <position position="1"/>
    </location>
</feature>
<evidence type="ECO:0000256" key="2">
    <source>
        <dbReference type="ARBA" id="ARBA00012217"/>
    </source>
</evidence>
<keyword evidence="5" id="KW-0658">Purine biosynthesis</keyword>
<dbReference type="GO" id="GO:0006189">
    <property type="term" value="P:'de novo' IMP biosynthetic process"/>
    <property type="evidence" value="ECO:0007669"/>
    <property type="project" value="UniProtKB-UniPathway"/>
</dbReference>
<feature type="domain" description="SAICAR synthetase/ADE2 N-terminal" evidence="7">
    <location>
        <begin position="173"/>
        <end position="266"/>
    </location>
</feature>